<organism evidence="1 2">
    <name type="scientific">Streptomyces osmaniensis</name>
    <dbReference type="NCBI Taxonomy" id="593134"/>
    <lineage>
        <taxon>Bacteria</taxon>
        <taxon>Bacillati</taxon>
        <taxon>Actinomycetota</taxon>
        <taxon>Actinomycetes</taxon>
        <taxon>Kitasatosporales</taxon>
        <taxon>Streptomycetaceae</taxon>
        <taxon>Streptomyces</taxon>
    </lineage>
</organism>
<comment type="caution">
    <text evidence="1">The sequence shown here is derived from an EMBL/GenBank/DDBJ whole genome shotgun (WGS) entry which is preliminary data.</text>
</comment>
<evidence type="ECO:0000313" key="1">
    <source>
        <dbReference type="EMBL" id="GAA3596292.1"/>
    </source>
</evidence>
<keyword evidence="2" id="KW-1185">Reference proteome</keyword>
<dbReference type="Proteomes" id="UP001500707">
    <property type="component" value="Unassembled WGS sequence"/>
</dbReference>
<evidence type="ECO:0000313" key="2">
    <source>
        <dbReference type="Proteomes" id="UP001500707"/>
    </source>
</evidence>
<evidence type="ECO:0008006" key="3">
    <source>
        <dbReference type="Google" id="ProtNLM"/>
    </source>
</evidence>
<proteinExistence type="predicted"/>
<gene>
    <name evidence="1" type="ORF">GCM10022295_91570</name>
</gene>
<protein>
    <recommendedName>
        <fullName evidence="3">Transposase</fullName>
    </recommendedName>
</protein>
<name>A0ABP6Z3P6_9ACTN</name>
<dbReference type="EMBL" id="BAABCE010000041">
    <property type="protein sequence ID" value="GAA3596292.1"/>
    <property type="molecule type" value="Genomic_DNA"/>
</dbReference>
<sequence length="87" mass="8935">MVALADLTRSDPSGAEALAVDGKSALGSRRGRLPAAHLLAAMTGDGRTVTQLRVPDKANEITCFAAPTEAVRPGRDRGDGGRLAHTA</sequence>
<reference evidence="2" key="1">
    <citation type="journal article" date="2019" name="Int. J. Syst. Evol. Microbiol.">
        <title>The Global Catalogue of Microorganisms (GCM) 10K type strain sequencing project: providing services to taxonomists for standard genome sequencing and annotation.</title>
        <authorList>
            <consortium name="The Broad Institute Genomics Platform"/>
            <consortium name="The Broad Institute Genome Sequencing Center for Infectious Disease"/>
            <person name="Wu L."/>
            <person name="Ma J."/>
        </authorList>
    </citation>
    <scope>NUCLEOTIDE SEQUENCE [LARGE SCALE GENOMIC DNA]</scope>
    <source>
        <strain evidence="2">JCM 17656</strain>
    </source>
</reference>
<accession>A0ABP6Z3P6</accession>